<proteinExistence type="predicted"/>
<name>A0AAD3NJ69_CRYJA</name>
<dbReference type="SUPFAM" id="SSF53335">
    <property type="entry name" value="S-adenosyl-L-methionine-dependent methyltransferases"/>
    <property type="match status" value="1"/>
</dbReference>
<evidence type="ECO:0000313" key="4">
    <source>
        <dbReference type="Proteomes" id="UP001234787"/>
    </source>
</evidence>
<dbReference type="InterPro" id="IPR029063">
    <property type="entry name" value="SAM-dependent_MTases_sf"/>
</dbReference>
<accession>A0AAD3NJ69</accession>
<dbReference type="InterPro" id="IPR005299">
    <property type="entry name" value="MeTrfase_7"/>
</dbReference>
<dbReference type="Pfam" id="PF03492">
    <property type="entry name" value="Methyltransf_7"/>
    <property type="match status" value="1"/>
</dbReference>
<comment type="caution">
    <text evidence="3">The sequence shown here is derived from an EMBL/GenBank/DDBJ whole genome shotgun (WGS) entry which is preliminary data.</text>
</comment>
<sequence length="142" mass="16287">MPEVEVNFMDLPSNDFISLFQTLPLPREGYINADKNGVAIRSYLAVDVCGSHFTRLYSQKSLHFRHYSVSLHGISVRIPILHVQMLIEMEIMTEENGCFWEGLLGHSSLVDDPVADDCDPDPFINYMIQSMIQSMNQYQQWG</sequence>
<dbReference type="EMBL" id="BSEH01000016">
    <property type="protein sequence ID" value="GLJ56277.1"/>
    <property type="molecule type" value="Genomic_DNA"/>
</dbReference>
<protein>
    <submittedName>
        <fullName evidence="3">Uncharacterized protein</fullName>
    </submittedName>
</protein>
<reference evidence="3" key="1">
    <citation type="submission" date="2022-12" db="EMBL/GenBank/DDBJ databases">
        <title>Chromosome-Level Genome Assembly of Japanese Cedar (Cryptomeriajaponica D. Don).</title>
        <authorList>
            <person name="Fujino T."/>
            <person name="Yamaguchi K."/>
            <person name="Yokoyama T."/>
            <person name="Hamanaka T."/>
            <person name="Harazono Y."/>
            <person name="Kamada H."/>
            <person name="Kobayashi W."/>
            <person name="Ujino-Ihara T."/>
            <person name="Uchiyama K."/>
            <person name="Matsumoto A."/>
            <person name="Izuno A."/>
            <person name="Tsumura Y."/>
            <person name="Toyoda A."/>
            <person name="Shigenobu S."/>
            <person name="Moriguchi Y."/>
            <person name="Ueno S."/>
            <person name="Kasahara M."/>
        </authorList>
    </citation>
    <scope>NUCLEOTIDE SEQUENCE</scope>
</reference>
<dbReference type="GO" id="GO:0008168">
    <property type="term" value="F:methyltransferase activity"/>
    <property type="evidence" value="ECO:0007669"/>
    <property type="project" value="InterPro"/>
</dbReference>
<dbReference type="EMBL" id="BSEH01000016">
    <property type="protein sequence ID" value="GLJ56285.1"/>
    <property type="molecule type" value="Genomic_DNA"/>
</dbReference>
<dbReference type="PANTHER" id="PTHR31009">
    <property type="entry name" value="S-ADENOSYL-L-METHIONINE:CARBOXYL METHYLTRANSFERASE FAMILY PROTEIN"/>
    <property type="match status" value="1"/>
</dbReference>
<dbReference type="Proteomes" id="UP001234787">
    <property type="component" value="Unassembled WGS sequence"/>
</dbReference>
<dbReference type="Gene3D" id="3.40.50.150">
    <property type="entry name" value="Vaccinia Virus protein VP39"/>
    <property type="match status" value="1"/>
</dbReference>
<evidence type="ECO:0000313" key="2">
    <source>
        <dbReference type="EMBL" id="GLJ56281.1"/>
    </source>
</evidence>
<keyword evidence="4" id="KW-1185">Reference proteome</keyword>
<evidence type="ECO:0000313" key="1">
    <source>
        <dbReference type="EMBL" id="GLJ56277.1"/>
    </source>
</evidence>
<dbReference type="AlphaFoldDB" id="A0AAD3NJ69"/>
<dbReference type="EMBL" id="BSEH01000016">
    <property type="protein sequence ID" value="GLJ56281.1"/>
    <property type="molecule type" value="Genomic_DNA"/>
</dbReference>
<gene>
    <name evidence="1" type="ORF">SUGI_1214570</name>
    <name evidence="2" type="ORF">SUGI_1214720</name>
    <name evidence="3" type="ORF">SUGI_1214920</name>
</gene>
<organism evidence="3 4">
    <name type="scientific">Cryptomeria japonica</name>
    <name type="common">Japanese cedar</name>
    <name type="synonym">Cupressus japonica</name>
    <dbReference type="NCBI Taxonomy" id="3369"/>
    <lineage>
        <taxon>Eukaryota</taxon>
        <taxon>Viridiplantae</taxon>
        <taxon>Streptophyta</taxon>
        <taxon>Embryophyta</taxon>
        <taxon>Tracheophyta</taxon>
        <taxon>Spermatophyta</taxon>
        <taxon>Pinopsida</taxon>
        <taxon>Pinidae</taxon>
        <taxon>Conifers II</taxon>
        <taxon>Cupressales</taxon>
        <taxon>Cupressaceae</taxon>
        <taxon>Cryptomeria</taxon>
    </lineage>
</organism>
<evidence type="ECO:0000313" key="3">
    <source>
        <dbReference type="EMBL" id="GLJ56285.1"/>
    </source>
</evidence>